<evidence type="ECO:0000259" key="3">
    <source>
        <dbReference type="Pfam" id="PF02230"/>
    </source>
</evidence>
<keyword evidence="5" id="KW-1185">Reference proteome</keyword>
<comment type="similarity">
    <text evidence="1">Belongs to the AB hydrolase superfamily. AB hydrolase 2 family.</text>
</comment>
<dbReference type="InterPro" id="IPR050565">
    <property type="entry name" value="LYPA1-2/EST-like"/>
</dbReference>
<sequence>MPPSLDYVESGPTQGHRHTCVWLHGLGADGNDLKPFADALNLPARHTIRQVFPHAPLRHIALWGDVPLRAWYRFASLDFGRGEHAGDIRSATALVETLLIRERNALPASGRLVVGGFSQGGLIALAAGLAGNVPVDGVAALSTYQWSASMPAQPSPPVFMAHGDADSVIPIAIGRASAQRLASQGVAVDWREYAMAHAICQPEIGDLAGWLGARLKD</sequence>
<feature type="domain" description="Phospholipase/carboxylesterase/thioesterase" evidence="3">
    <location>
        <begin position="12"/>
        <end position="209"/>
    </location>
</feature>
<keyword evidence="2" id="KW-0378">Hydrolase</keyword>
<dbReference type="SUPFAM" id="SSF53474">
    <property type="entry name" value="alpha/beta-Hydrolases"/>
    <property type="match status" value="1"/>
</dbReference>
<dbReference type="Pfam" id="PF02230">
    <property type="entry name" value="Abhydrolase_2"/>
    <property type="match status" value="1"/>
</dbReference>
<accession>A0A1A6C1F9</accession>
<dbReference type="PANTHER" id="PTHR10655:SF17">
    <property type="entry name" value="LYSOPHOSPHOLIPASE-LIKE PROTEIN 1"/>
    <property type="match status" value="1"/>
</dbReference>
<organism evidence="4 5">
    <name type="scientific">Acidihalobacter prosperus</name>
    <dbReference type="NCBI Taxonomy" id="160660"/>
    <lineage>
        <taxon>Bacteria</taxon>
        <taxon>Pseudomonadati</taxon>
        <taxon>Pseudomonadota</taxon>
        <taxon>Gammaproteobacteria</taxon>
        <taxon>Chromatiales</taxon>
        <taxon>Ectothiorhodospiraceae</taxon>
        <taxon>Acidihalobacter</taxon>
    </lineage>
</organism>
<protein>
    <recommendedName>
        <fullName evidence="3">Phospholipase/carboxylesterase/thioesterase domain-containing protein</fullName>
    </recommendedName>
</protein>
<evidence type="ECO:0000313" key="4">
    <source>
        <dbReference type="EMBL" id="OBS08397.1"/>
    </source>
</evidence>
<dbReference type="Gene3D" id="3.40.50.1820">
    <property type="entry name" value="alpha/beta hydrolase"/>
    <property type="match status" value="1"/>
</dbReference>
<evidence type="ECO:0000256" key="1">
    <source>
        <dbReference type="ARBA" id="ARBA00006499"/>
    </source>
</evidence>
<dbReference type="EMBL" id="JQSG02000006">
    <property type="protein sequence ID" value="OBS08397.1"/>
    <property type="molecule type" value="Genomic_DNA"/>
</dbReference>
<dbReference type="GO" id="GO:0016787">
    <property type="term" value="F:hydrolase activity"/>
    <property type="evidence" value="ECO:0007669"/>
    <property type="project" value="UniProtKB-KW"/>
</dbReference>
<evidence type="ECO:0000313" key="5">
    <source>
        <dbReference type="Proteomes" id="UP000029273"/>
    </source>
</evidence>
<dbReference type="RefSeq" id="WP_038092594.1">
    <property type="nucleotide sequence ID" value="NZ_JQSG02000006.1"/>
</dbReference>
<name>A0A1A6C1F9_9GAMM</name>
<dbReference type="OrthoDB" id="9801763at2"/>
<comment type="caution">
    <text evidence="4">The sequence shown here is derived from an EMBL/GenBank/DDBJ whole genome shotgun (WGS) entry which is preliminary data.</text>
</comment>
<proteinExistence type="inferred from homology"/>
<reference evidence="4 5" key="1">
    <citation type="journal article" date="2014" name="Genome Announc.">
        <title>Draft Genome Sequence of the Iron-Oxidizing, Acidophilic, and Halotolerant 'Thiobacillus prosperus' Type Strain DSM 5130.</title>
        <authorList>
            <person name="Ossandon F.J."/>
            <person name="Cardenas J.P."/>
            <person name="Corbett M."/>
            <person name="Quatrini R."/>
            <person name="Holmes D.S."/>
            <person name="Watkin E."/>
        </authorList>
    </citation>
    <scope>NUCLEOTIDE SEQUENCE [LARGE SCALE GENOMIC DNA]</scope>
    <source>
        <strain evidence="4 5">DSM 5130</strain>
    </source>
</reference>
<gene>
    <name evidence="4" type="ORF">Thpro_022647</name>
</gene>
<evidence type="ECO:0000256" key="2">
    <source>
        <dbReference type="ARBA" id="ARBA00022801"/>
    </source>
</evidence>
<dbReference type="InterPro" id="IPR003140">
    <property type="entry name" value="PLipase/COase/thioEstase"/>
</dbReference>
<dbReference type="AlphaFoldDB" id="A0A1A6C1F9"/>
<dbReference type="Proteomes" id="UP000029273">
    <property type="component" value="Unassembled WGS sequence"/>
</dbReference>
<dbReference type="InterPro" id="IPR029058">
    <property type="entry name" value="AB_hydrolase_fold"/>
</dbReference>
<dbReference type="PANTHER" id="PTHR10655">
    <property type="entry name" value="LYSOPHOSPHOLIPASE-RELATED"/>
    <property type="match status" value="1"/>
</dbReference>